<dbReference type="AlphaFoldDB" id="A0A3M9NB48"/>
<accession>A0A3M9NB48</accession>
<name>A0A3M9NB48_9BACT</name>
<proteinExistence type="predicted"/>
<comment type="caution">
    <text evidence="1">The sequence shown here is derived from an EMBL/GenBank/DDBJ whole genome shotgun (WGS) entry which is preliminary data.</text>
</comment>
<protein>
    <submittedName>
        <fullName evidence="1">Uncharacterized protein</fullName>
    </submittedName>
</protein>
<evidence type="ECO:0000313" key="2">
    <source>
        <dbReference type="Proteomes" id="UP000267223"/>
    </source>
</evidence>
<reference evidence="1 2" key="1">
    <citation type="submission" date="2018-11" db="EMBL/GenBank/DDBJ databases">
        <title>Draft genome sequence of Ferruginibacter sp. BO-59.</title>
        <authorList>
            <person name="Im W.T."/>
        </authorList>
    </citation>
    <scope>NUCLEOTIDE SEQUENCE [LARGE SCALE GENOMIC DNA]</scope>
    <source>
        <strain evidence="1 2">BO-59</strain>
    </source>
</reference>
<keyword evidence="2" id="KW-1185">Reference proteome</keyword>
<evidence type="ECO:0000313" key="1">
    <source>
        <dbReference type="EMBL" id="RNI34605.1"/>
    </source>
</evidence>
<dbReference type="EMBL" id="RJJR01000013">
    <property type="protein sequence ID" value="RNI34605.1"/>
    <property type="molecule type" value="Genomic_DNA"/>
</dbReference>
<dbReference type="Proteomes" id="UP000267223">
    <property type="component" value="Unassembled WGS sequence"/>
</dbReference>
<gene>
    <name evidence="1" type="ORF">EFY79_15660</name>
</gene>
<organism evidence="1 2">
    <name type="scientific">Hanamia caeni</name>
    <dbReference type="NCBI Taxonomy" id="2294116"/>
    <lineage>
        <taxon>Bacteria</taxon>
        <taxon>Pseudomonadati</taxon>
        <taxon>Bacteroidota</taxon>
        <taxon>Chitinophagia</taxon>
        <taxon>Chitinophagales</taxon>
        <taxon>Chitinophagaceae</taxon>
        <taxon>Hanamia</taxon>
    </lineage>
</organism>
<sequence>MLHDFNHTTNCLRSFARRALIFNFGFAMIKPRNEINDQLKHELMSWLRLIEFYRQENALLKYRLSELVDDSEDKKFLQLAEHYQNEFLLKDDTLKKLLKNVRQYLDWLEDGNENASGIINNHHILRDEILGFEKNFISVSAEFNQTMLQSLSF</sequence>